<name>W1WQL1_9ZZZZ</name>
<dbReference type="SUPFAM" id="SSF56300">
    <property type="entry name" value="Metallo-dependent phosphatases"/>
    <property type="match status" value="1"/>
</dbReference>
<dbReference type="EMBL" id="AZMM01018432">
    <property type="protein sequence ID" value="ETJ20211.1"/>
    <property type="molecule type" value="Genomic_DNA"/>
</dbReference>
<feature type="domain" description="Phosphodiester glycosidase" evidence="3">
    <location>
        <begin position="131"/>
        <end position="302"/>
    </location>
</feature>
<dbReference type="InterPro" id="IPR004843">
    <property type="entry name" value="Calcineurin-like_PHP"/>
</dbReference>
<dbReference type="PANTHER" id="PTHR40446">
    <property type="entry name" value="N-ACETYLGLUCOSAMINE-1-PHOSPHODIESTER ALPHA-N-ACETYLGLUCOSAMINIDASE"/>
    <property type="match status" value="1"/>
</dbReference>
<feature type="domain" description="Calcineurin-like phosphoesterase" evidence="2">
    <location>
        <begin position="1167"/>
        <end position="1344"/>
    </location>
</feature>
<evidence type="ECO:0000256" key="1">
    <source>
        <dbReference type="ARBA" id="ARBA00022729"/>
    </source>
</evidence>
<dbReference type="PANTHER" id="PTHR40446:SF2">
    <property type="entry name" value="N-ACETYLGLUCOSAMINE-1-PHOSPHODIESTER ALPHA-N-ACETYLGLUCOSAMINIDASE"/>
    <property type="match status" value="1"/>
</dbReference>
<evidence type="ECO:0000259" key="2">
    <source>
        <dbReference type="Pfam" id="PF00149"/>
    </source>
</evidence>
<evidence type="ECO:0000313" key="5">
    <source>
        <dbReference type="EMBL" id="ETJ20211.1"/>
    </source>
</evidence>
<evidence type="ECO:0000259" key="3">
    <source>
        <dbReference type="Pfam" id="PF09992"/>
    </source>
</evidence>
<accession>W1WQL1</accession>
<dbReference type="InterPro" id="IPR015914">
    <property type="entry name" value="PAPs_N"/>
</dbReference>
<proteinExistence type="predicted"/>
<dbReference type="Gene3D" id="3.60.21.10">
    <property type="match status" value="1"/>
</dbReference>
<sequence length="1606" mass="175778">MITKKEWGNFVMQQAKVRKFTSRLLVVLLTLAMAFDYNIAMAYAASNITLPDNQYLVSQTDNNIAPGIKESHIVSNDKTGNRQNMGYVCEVDLKNTKTTKIIAGYKDYNGNVWGMQTVRDQAKAAEKSTGYNIVAAVNGDFFNMKTGAPTGALVMNGKKYQGAGREPYFAILNDGTAVIRESNVPLDDVQEAIGGETILVKDGKALDFSYNSSINPRTVIGIKSDGTVVTFVNDGRQAPISYGRTYQEIADIMVSLGCETALNLDGGGSTTFLSKPEGSDKLECRNSPSDGTERTVSTSLFIVSTAKASGEFDHAALTPNNLVYTPNSTVEFEANGVDSAGGQAKLPDDISWALEDSKYGEINSEGVFTSNGTTGEVKVNLMSGGNVVGSTTITIAIPDSITFNNDEVSLGFDKESDLGIMVKYKGRDIIYKDGDIKWTLSDEKLGKFNGNKFISSDSETLNGTATATCAYDESVSGKVNLVIGRLPSVLWDFEDKVDANGNTIKAEDYFSLTQDGNNTDALLYILGYGRGGKRDAQIVDIDSGSPVRFGSHALKLDYDFTEATGTEGACVGYNRAGDPVEGTPTAVGMWVYAPEGTPNLWIRMYINDADGNNQQVDFTEEAKISEGKMGGIDWTGWRYLEASLEGKKAPFSLRKGETIRVMYVPGTGMGAYTRGETKADGTYDMVKVPQSQCKGSIYIDNLQFVYGANKQDTDNPNVDSITANGEELQNGDTINTNTITFKSLYSDVENKNTSGIDYDTVRMYIDGVNASTYEGYKNVKGDNTVYLFDGKLSNGIHTIKILVRDKAGNETVKTRTFKVQGDQEFSTVKLEPTTEGNPILNKTFDLGLISEKIEEVDAVETEIKIHKDFKDYEVKFNDDFAGTAAYDSINNVIKISAKRKDGVSTQTGKQNIATISFKISKDLKKGSVFRYCAQKGLITFNSEQDSAYTKSFSTPQEKLEVIAPLTVKADQMVVGFDGKIYVTDTEGNPVSDATIYKDGSEIGKTNTEGYLQTDVLCKTVGKSTIYATKGDDISYSLTVQTTSAAGNEDGLPEYVISNATTGSATSKNITWMSNPKSSDAKAIMQIATKSDYDKNGEKAFKNIEGTSKIQSFLGSSNDELNKSVRVNKVLATGLTKNTQYEYRVGDGKQWSEVKTFKTNRNGTNTNFFVIGDTQVSNKENVDKIAANLAKDGNYSFGIQTGDSVDNASIYSHWTDVLQLFGDNYISGVDMVHVLGNHEYMGDLDGDAAQNIYNLPNSGRYSVEYGNVYVATINYTVNRAELKADLEWLKQDAKASKCKWKVLTMHQPAYYTNTAGSNEMINELVPGAAEEAGIDFVFSGHDHSYARTEPLKEGKVNEDDGIVYYICGSTGEKSYAVTNNPDFHFAVASQEFNGVYLTVSTTDDKFTVTTRDVDGSIIDTYTKTNVKEECKNGHEYIYDGEYLTCKNCGYSRDLGDYTGFATDEKTGKKMYFIDGKFKTGWFTNGAIDIYYFDKNGLSEDLKVLEDVKTTCLERGHKTVENSLGIKKTMKYEMPKGHEFVLNNDGRSICSICGADENDISSYSISTPVKREYTGQAIKPYPVVGLANARLSAGRDYTVKFENNVDIS</sequence>
<gene>
    <name evidence="5" type="ORF">Q604_UNBC18432G0001</name>
</gene>
<dbReference type="Gene3D" id="2.60.40.380">
    <property type="entry name" value="Purple acid phosphatase-like, N-terminal"/>
    <property type="match status" value="1"/>
</dbReference>
<feature type="non-terminal residue" evidence="5">
    <location>
        <position position="1606"/>
    </location>
</feature>
<dbReference type="Pfam" id="PF09992">
    <property type="entry name" value="NAGPA"/>
    <property type="match status" value="1"/>
</dbReference>
<dbReference type="Gene3D" id="2.60.120.430">
    <property type="entry name" value="Galactose-binding lectin"/>
    <property type="match status" value="1"/>
</dbReference>
<feature type="domain" description="Purple acid phosphatase N-terminal" evidence="4">
    <location>
        <begin position="1054"/>
        <end position="1158"/>
    </location>
</feature>
<dbReference type="InterPro" id="IPR018711">
    <property type="entry name" value="NAGPA"/>
</dbReference>
<dbReference type="Pfam" id="PF16656">
    <property type="entry name" value="Pur_ac_phosph_N"/>
    <property type="match status" value="1"/>
</dbReference>
<dbReference type="InterPro" id="IPR008963">
    <property type="entry name" value="Purple_acid_Pase-like_N"/>
</dbReference>
<dbReference type="Gene3D" id="2.60.120.260">
    <property type="entry name" value="Galactose-binding domain-like"/>
    <property type="match status" value="1"/>
</dbReference>
<dbReference type="Pfam" id="PF00149">
    <property type="entry name" value="Metallophos"/>
    <property type="match status" value="1"/>
</dbReference>
<organism evidence="5">
    <name type="scientific">human gut metagenome</name>
    <dbReference type="NCBI Taxonomy" id="408170"/>
    <lineage>
        <taxon>unclassified sequences</taxon>
        <taxon>metagenomes</taxon>
        <taxon>organismal metagenomes</taxon>
    </lineage>
</organism>
<keyword evidence="1" id="KW-0732">Signal</keyword>
<reference evidence="5" key="1">
    <citation type="submission" date="2013-12" db="EMBL/GenBank/DDBJ databases">
        <title>A Varibaculum cambriense genome reconstructed from a premature infant gut community with otherwise low bacterial novelty that shifts toward anaerobic metabolism during the third week of life.</title>
        <authorList>
            <person name="Brown C.T."/>
            <person name="Sharon I."/>
            <person name="Thomas B.C."/>
            <person name="Castelle C.J."/>
            <person name="Morowitz M.J."/>
            <person name="Banfield J.F."/>
        </authorList>
    </citation>
    <scope>NUCLEOTIDE SEQUENCE</scope>
</reference>
<dbReference type="GO" id="GO:0046872">
    <property type="term" value="F:metal ion binding"/>
    <property type="evidence" value="ECO:0007669"/>
    <property type="project" value="InterPro"/>
</dbReference>
<dbReference type="SUPFAM" id="SSF49363">
    <property type="entry name" value="Purple acid phosphatase, N-terminal domain"/>
    <property type="match status" value="1"/>
</dbReference>
<dbReference type="InterPro" id="IPR029052">
    <property type="entry name" value="Metallo-depent_PP-like"/>
</dbReference>
<comment type="caution">
    <text evidence="5">The sequence shown here is derived from an EMBL/GenBank/DDBJ whole genome shotgun (WGS) entry which is preliminary data.</text>
</comment>
<protein>
    <submittedName>
        <fullName evidence="5">N-acetylmuramoyl-L-alanine amidase</fullName>
    </submittedName>
</protein>
<evidence type="ECO:0000259" key="4">
    <source>
        <dbReference type="Pfam" id="PF16656"/>
    </source>
</evidence>
<dbReference type="GO" id="GO:0003993">
    <property type="term" value="F:acid phosphatase activity"/>
    <property type="evidence" value="ECO:0007669"/>
    <property type="project" value="InterPro"/>
</dbReference>